<dbReference type="EMBL" id="LDJX01000002">
    <property type="protein sequence ID" value="KPM32757.1"/>
    <property type="molecule type" value="Genomic_DNA"/>
</dbReference>
<dbReference type="Proteomes" id="UP000050280">
    <property type="component" value="Unassembled WGS sequence"/>
</dbReference>
<evidence type="ECO:0000256" key="1">
    <source>
        <dbReference type="ARBA" id="ARBA00023015"/>
    </source>
</evidence>
<evidence type="ECO:0000256" key="3">
    <source>
        <dbReference type="ARBA" id="ARBA00023163"/>
    </source>
</evidence>
<proteinExistence type="predicted"/>
<keyword evidence="3" id="KW-0804">Transcription</keyword>
<dbReference type="STRING" id="1300341.I595_1184"/>
<reference evidence="5 6" key="1">
    <citation type="submission" date="2015-09" db="EMBL/GenBank/DDBJ databases">
        <title>Genome sequence of the marine flavobacterium Croceitalea dokdonensis DOKDO 023 that contains proton- and sodium-pumping rhodopsins.</title>
        <authorList>
            <person name="Kwon S.-K."/>
            <person name="Lee H.K."/>
            <person name="Kwak M.-J."/>
            <person name="Kim J.F."/>
        </authorList>
    </citation>
    <scope>NUCLEOTIDE SEQUENCE [LARGE SCALE GENOMIC DNA]</scope>
    <source>
        <strain evidence="5 6">DOKDO 023</strain>
    </source>
</reference>
<protein>
    <submittedName>
        <fullName evidence="5">Transcriptional regulator, AraC family</fullName>
    </submittedName>
</protein>
<dbReference type="PATRIC" id="fig|1300341.3.peg.1387"/>
<dbReference type="GO" id="GO:0003700">
    <property type="term" value="F:DNA-binding transcription factor activity"/>
    <property type="evidence" value="ECO:0007669"/>
    <property type="project" value="InterPro"/>
</dbReference>
<dbReference type="SUPFAM" id="SSF51215">
    <property type="entry name" value="Regulatory protein AraC"/>
    <property type="match status" value="1"/>
</dbReference>
<evidence type="ECO:0000259" key="4">
    <source>
        <dbReference type="PROSITE" id="PS01124"/>
    </source>
</evidence>
<dbReference type="Pfam" id="PF12833">
    <property type="entry name" value="HTH_18"/>
    <property type="match status" value="1"/>
</dbReference>
<evidence type="ECO:0000313" key="6">
    <source>
        <dbReference type="Proteomes" id="UP000050280"/>
    </source>
</evidence>
<evidence type="ECO:0000313" key="5">
    <source>
        <dbReference type="EMBL" id="KPM32757.1"/>
    </source>
</evidence>
<name>A0A0P7AXH9_9FLAO</name>
<dbReference type="PANTHER" id="PTHR43280:SF32">
    <property type="entry name" value="TRANSCRIPTIONAL REGULATORY PROTEIN"/>
    <property type="match status" value="1"/>
</dbReference>
<dbReference type="Gene3D" id="1.10.10.60">
    <property type="entry name" value="Homeodomain-like"/>
    <property type="match status" value="1"/>
</dbReference>
<keyword evidence="2" id="KW-0238">DNA-binding</keyword>
<comment type="caution">
    <text evidence="5">The sequence shown here is derived from an EMBL/GenBank/DDBJ whole genome shotgun (WGS) entry which is preliminary data.</text>
</comment>
<dbReference type="InterPro" id="IPR037923">
    <property type="entry name" value="HTH-like"/>
</dbReference>
<dbReference type="OrthoDB" id="1096411at2"/>
<accession>A0A0P7AXH9</accession>
<dbReference type="AlphaFoldDB" id="A0A0P7AXH9"/>
<dbReference type="InterPro" id="IPR003313">
    <property type="entry name" value="AraC-bd"/>
</dbReference>
<dbReference type="GO" id="GO:0043565">
    <property type="term" value="F:sequence-specific DNA binding"/>
    <property type="evidence" value="ECO:0007669"/>
    <property type="project" value="InterPro"/>
</dbReference>
<dbReference type="InterPro" id="IPR009057">
    <property type="entry name" value="Homeodomain-like_sf"/>
</dbReference>
<sequence length="293" mass="33185">MVKTYHTVNSERENHHFVIAKMEAIYGERQGKPDEPHRHDYFTVLVIQKAAGLHKIDFNTYELSGRQVYFVAPGQVHQLMETQPSVGYVMTFSHQFLVQSAIPLSFIDSLNLFQNYGQSPPLIPTAAEFLAISNFAYKMFELSSSGAAMKFLSVGAYLKLLLIECNNICDMNPVEPGGDVSGYHLIRAFKTSVDDNFRAEHSTKFYADALHITPDHLNRTVKSKMGKTAKEYIQARIVTEAKRLLFFTAQSTKEIAYELGFKEPANFSAFFKKHTQLPPTAFKKSEAKAIKLR</sequence>
<feature type="domain" description="HTH araC/xylS-type" evidence="4">
    <location>
        <begin position="187"/>
        <end position="285"/>
    </location>
</feature>
<gene>
    <name evidence="5" type="ORF">I595_1184</name>
</gene>
<dbReference type="PROSITE" id="PS01124">
    <property type="entry name" value="HTH_ARAC_FAMILY_2"/>
    <property type="match status" value="1"/>
</dbReference>
<dbReference type="SUPFAM" id="SSF46689">
    <property type="entry name" value="Homeodomain-like"/>
    <property type="match status" value="1"/>
</dbReference>
<dbReference type="Pfam" id="PF02311">
    <property type="entry name" value="AraC_binding"/>
    <property type="match status" value="1"/>
</dbReference>
<dbReference type="PANTHER" id="PTHR43280">
    <property type="entry name" value="ARAC-FAMILY TRANSCRIPTIONAL REGULATOR"/>
    <property type="match status" value="1"/>
</dbReference>
<dbReference type="RefSeq" id="WP_054558365.1">
    <property type="nucleotide sequence ID" value="NZ_LDJX01000002.1"/>
</dbReference>
<dbReference type="SMART" id="SM00342">
    <property type="entry name" value="HTH_ARAC"/>
    <property type="match status" value="1"/>
</dbReference>
<keyword evidence="6" id="KW-1185">Reference proteome</keyword>
<evidence type="ECO:0000256" key="2">
    <source>
        <dbReference type="ARBA" id="ARBA00023125"/>
    </source>
</evidence>
<keyword evidence="1" id="KW-0805">Transcription regulation</keyword>
<dbReference type="InterPro" id="IPR018060">
    <property type="entry name" value="HTH_AraC"/>
</dbReference>
<organism evidence="5 6">
    <name type="scientific">Croceitalea dokdonensis DOKDO 023</name>
    <dbReference type="NCBI Taxonomy" id="1300341"/>
    <lineage>
        <taxon>Bacteria</taxon>
        <taxon>Pseudomonadati</taxon>
        <taxon>Bacteroidota</taxon>
        <taxon>Flavobacteriia</taxon>
        <taxon>Flavobacteriales</taxon>
        <taxon>Flavobacteriaceae</taxon>
        <taxon>Croceitalea</taxon>
    </lineage>
</organism>